<dbReference type="CDD" id="cd19145">
    <property type="entry name" value="AKR_AKR13D1"/>
    <property type="match status" value="1"/>
</dbReference>
<dbReference type="InterPro" id="IPR036812">
    <property type="entry name" value="NAD(P)_OxRdtase_dom_sf"/>
</dbReference>
<dbReference type="InterPro" id="IPR023210">
    <property type="entry name" value="NADP_OxRdtase_dom"/>
</dbReference>
<dbReference type="PRINTS" id="PR00069">
    <property type="entry name" value="ALDKETRDTASE"/>
</dbReference>
<dbReference type="Proteomes" id="UP000077202">
    <property type="component" value="Unassembled WGS sequence"/>
</dbReference>
<evidence type="ECO:0000313" key="6">
    <source>
        <dbReference type="Proteomes" id="UP001162541"/>
    </source>
</evidence>
<sequence length="347" mass="38593">MASSVPVVERVKLGSQGFEVSKQGLGCMSMSAFYGAPKPEPEMIELIRHAVDIGVTFFDTSDAYGPHTNEVLLGKAFKGIRDKVQIATKFAFYADPVTGVRTVRNDPPYIRECLEGSLKRLDVDYIDLYYMHRVDKSVPIEISIGEMKKFVEEGKVKYLGMSEASASDIRRAHAVHPITAIQLEYSLWSRDVEEDVIPTCRELGIGIVPYSPLGRGFFSGVQVDKLEDNDFRKTVVPRLLPANLEKNQVFYERLVEIGKKHGRTSGQVALAWVHHQGADVVPIPGTTKAKNLEENVGALSIKFSKEELAEIEAAVPVEEVAGDRYGAGAMEMTWRYVQTIPLSEWKA</sequence>
<dbReference type="InterPro" id="IPR050791">
    <property type="entry name" value="Aldo-Keto_reductase"/>
</dbReference>
<dbReference type="GO" id="GO:0016491">
    <property type="term" value="F:oxidoreductase activity"/>
    <property type="evidence" value="ECO:0007669"/>
    <property type="project" value="UniProtKB-KW"/>
</dbReference>
<keyword evidence="1" id="KW-0560">Oxidoreductase</keyword>
<protein>
    <recommendedName>
        <fullName evidence="2">NADP-dependent oxidoreductase domain-containing protein</fullName>
    </recommendedName>
</protein>
<reference evidence="4 5" key="1">
    <citation type="submission" date="2016-03" db="EMBL/GenBank/DDBJ databases">
        <title>Mechanisms controlling the formation of the plant cell surface in tip-growing cells are functionally conserved among land plants.</title>
        <authorList>
            <person name="Honkanen S."/>
            <person name="Jones V.A."/>
            <person name="Morieri G."/>
            <person name="Champion C."/>
            <person name="Hetherington A.J."/>
            <person name="Kelly S."/>
            <person name="Saint-Marcoux D."/>
            <person name="Proust H."/>
            <person name="Prescott H."/>
            <person name="Dolan L."/>
        </authorList>
    </citation>
    <scope>NUCLEOTIDE SEQUENCE [LARGE SCALE GENOMIC DNA]</scope>
    <source>
        <strain evidence="5">cv. Tak-1 and cv. Tak-2</strain>
        <tissue evidence="4">Whole gametophyte</tissue>
    </source>
</reference>
<dbReference type="EMBL" id="LVLJ01003617">
    <property type="protein sequence ID" value="OAE20416.1"/>
    <property type="molecule type" value="Genomic_DNA"/>
</dbReference>
<evidence type="ECO:0000259" key="2">
    <source>
        <dbReference type="Pfam" id="PF00248"/>
    </source>
</evidence>
<dbReference type="EMBL" id="AP019870">
    <property type="protein sequence ID" value="BBN12383.1"/>
    <property type="molecule type" value="Genomic_DNA"/>
</dbReference>
<dbReference type="Gene3D" id="3.20.20.100">
    <property type="entry name" value="NADP-dependent oxidoreductase domain"/>
    <property type="match status" value="1"/>
</dbReference>
<keyword evidence="5" id="KW-1185">Reference proteome</keyword>
<dbReference type="Proteomes" id="UP001162541">
    <property type="component" value="Chromosome 5"/>
</dbReference>
<evidence type="ECO:0000313" key="3">
    <source>
        <dbReference type="EMBL" id="BBN12383.1"/>
    </source>
</evidence>
<reference evidence="6" key="3">
    <citation type="journal article" date="2020" name="Curr. Biol.">
        <title>Chromatin organization in early land plants reveals an ancestral association between H3K27me3, transposons, and constitutive heterochromatin.</title>
        <authorList>
            <person name="Montgomery S.A."/>
            <person name="Tanizawa Y."/>
            <person name="Galik B."/>
            <person name="Wang N."/>
            <person name="Ito T."/>
            <person name="Mochizuki T."/>
            <person name="Akimcheva S."/>
            <person name="Bowman J.L."/>
            <person name="Cognat V."/>
            <person name="Marechal-Drouard L."/>
            <person name="Ekker H."/>
            <person name="Hong S.F."/>
            <person name="Kohchi T."/>
            <person name="Lin S.S."/>
            <person name="Liu L.D."/>
            <person name="Nakamura Y."/>
            <person name="Valeeva L.R."/>
            <person name="Shakirov E.V."/>
            <person name="Shippen D.E."/>
            <person name="Wei W.L."/>
            <person name="Yagura M."/>
            <person name="Yamaoka S."/>
            <person name="Yamato K.T."/>
            <person name="Liu C."/>
            <person name="Berger F."/>
        </authorList>
    </citation>
    <scope>NUCLEOTIDE SEQUENCE [LARGE SCALE GENOMIC DNA]</scope>
    <source>
        <strain evidence="6">Tak-1</strain>
    </source>
</reference>
<dbReference type="PANTHER" id="PTHR43625">
    <property type="entry name" value="AFLATOXIN B1 ALDEHYDE REDUCTASE"/>
    <property type="match status" value="1"/>
</dbReference>
<accession>A0A176VKX2</accession>
<dbReference type="SUPFAM" id="SSF51430">
    <property type="entry name" value="NAD(P)-linked oxidoreductase"/>
    <property type="match status" value="1"/>
</dbReference>
<evidence type="ECO:0000256" key="1">
    <source>
        <dbReference type="ARBA" id="ARBA00023002"/>
    </source>
</evidence>
<dbReference type="InterPro" id="IPR020471">
    <property type="entry name" value="AKR"/>
</dbReference>
<dbReference type="GO" id="GO:0005737">
    <property type="term" value="C:cytoplasm"/>
    <property type="evidence" value="ECO:0007669"/>
    <property type="project" value="TreeGrafter"/>
</dbReference>
<dbReference type="PANTHER" id="PTHR43625:SF96">
    <property type="entry name" value="NADP-DEPENDENT OXIDOREDUCTASE DOMAIN-CONTAINING PROTEIN"/>
    <property type="match status" value="1"/>
</dbReference>
<dbReference type="Pfam" id="PF00248">
    <property type="entry name" value="Aldo_ket_red"/>
    <property type="match status" value="1"/>
</dbReference>
<evidence type="ECO:0000313" key="5">
    <source>
        <dbReference type="Proteomes" id="UP000077202"/>
    </source>
</evidence>
<proteinExistence type="predicted"/>
<feature type="domain" description="NADP-dependent oxidoreductase" evidence="2">
    <location>
        <begin position="24"/>
        <end position="314"/>
    </location>
</feature>
<name>A0A176VKX2_MARPO</name>
<reference evidence="3" key="2">
    <citation type="journal article" date="2019" name="Curr. Biol.">
        <title>Chromatin organization in early land plants reveals an ancestral association between H3K27me3, transposons, and constitutive heterochromatin.</title>
        <authorList>
            <person name="Montgomery S.A."/>
            <person name="Tanizawa Y."/>
            <person name="Galik B."/>
            <person name="Wang N."/>
            <person name="Ito T."/>
            <person name="Mochizuki T."/>
            <person name="Akimcheva S."/>
            <person name="Bowman J."/>
            <person name="Cognat V."/>
            <person name="Drouard L."/>
            <person name="Ekker H."/>
            <person name="Houng S."/>
            <person name="Kohchi T."/>
            <person name="Lin S."/>
            <person name="Liu L.D."/>
            <person name="Nakamura Y."/>
            <person name="Valeeva L.R."/>
            <person name="Shakirov E.V."/>
            <person name="Shippen D.E."/>
            <person name="Wei W."/>
            <person name="Yagura M."/>
            <person name="Yamaoka S."/>
            <person name="Yamato K.T."/>
            <person name="Liu C."/>
            <person name="Berger F."/>
        </authorList>
    </citation>
    <scope>NUCLEOTIDE SEQUENCE [LARGE SCALE GENOMIC DNA]</scope>
    <source>
        <strain evidence="3">Tak-1</strain>
    </source>
</reference>
<dbReference type="AlphaFoldDB" id="A0A176VKX2"/>
<organism evidence="4 5">
    <name type="scientific">Marchantia polymorpha subsp. ruderalis</name>
    <dbReference type="NCBI Taxonomy" id="1480154"/>
    <lineage>
        <taxon>Eukaryota</taxon>
        <taxon>Viridiplantae</taxon>
        <taxon>Streptophyta</taxon>
        <taxon>Embryophyta</taxon>
        <taxon>Marchantiophyta</taxon>
        <taxon>Marchantiopsida</taxon>
        <taxon>Marchantiidae</taxon>
        <taxon>Marchantiales</taxon>
        <taxon>Marchantiaceae</taxon>
        <taxon>Marchantia</taxon>
    </lineage>
</organism>
<evidence type="ECO:0000313" key="4">
    <source>
        <dbReference type="EMBL" id="OAE20416.1"/>
    </source>
</evidence>
<gene>
    <name evidence="4" type="ORF">AXG93_4905s1160</name>
    <name evidence="3" type="ORF">Mp_5g19610</name>
</gene>